<reference evidence="2 3" key="1">
    <citation type="submission" date="2016-10" db="EMBL/GenBank/DDBJ databases">
        <authorList>
            <person name="de Groot N.N."/>
        </authorList>
    </citation>
    <scope>NUCLEOTIDE SEQUENCE [LARGE SCALE GENOMIC DNA]</scope>
    <source>
        <strain evidence="2 3">ATCC 43154</strain>
    </source>
</reference>
<evidence type="ECO:0000256" key="1">
    <source>
        <dbReference type="SAM" id="SignalP"/>
    </source>
</evidence>
<dbReference type="PROSITE" id="PS51257">
    <property type="entry name" value="PROKAR_LIPOPROTEIN"/>
    <property type="match status" value="1"/>
</dbReference>
<dbReference type="EMBL" id="FOTW01000007">
    <property type="protein sequence ID" value="SFL75122.1"/>
    <property type="molecule type" value="Genomic_DNA"/>
</dbReference>
<evidence type="ECO:0000313" key="2">
    <source>
        <dbReference type="EMBL" id="SFL75122.1"/>
    </source>
</evidence>
<evidence type="ECO:0000313" key="3">
    <source>
        <dbReference type="Proteomes" id="UP000199470"/>
    </source>
</evidence>
<name>A0A1I4K8H0_9BURK</name>
<dbReference type="AlphaFoldDB" id="A0A1I4K8H0"/>
<accession>A0A1I4K8H0</accession>
<proteinExistence type="predicted"/>
<protein>
    <recommendedName>
        <fullName evidence="4">Lipoprotein</fullName>
    </recommendedName>
</protein>
<dbReference type="RefSeq" id="WP_093385452.1">
    <property type="nucleotide sequence ID" value="NZ_FOTW01000007.1"/>
</dbReference>
<sequence>MHSFAPRPRAAAALAAAVLLSGCVATTPDWDQHFGEANRVAWAQQVLQPAAGQNPDPVAGLDGAAAVAVRARYLKSYTEPPAPASFTIGVSGGK</sequence>
<dbReference type="OrthoDB" id="8537668at2"/>
<feature type="chain" id="PRO_5011459040" description="Lipoprotein" evidence="1">
    <location>
        <begin position="26"/>
        <end position="94"/>
    </location>
</feature>
<gene>
    <name evidence="2" type="ORF">SAMN02982985_01359</name>
</gene>
<dbReference type="Proteomes" id="UP000199470">
    <property type="component" value="Unassembled WGS sequence"/>
</dbReference>
<keyword evidence="1" id="KW-0732">Signal</keyword>
<keyword evidence="3" id="KW-1185">Reference proteome</keyword>
<evidence type="ECO:0008006" key="4">
    <source>
        <dbReference type="Google" id="ProtNLM"/>
    </source>
</evidence>
<dbReference type="STRING" id="758825.SAMN02982985_01359"/>
<feature type="signal peptide" evidence="1">
    <location>
        <begin position="1"/>
        <end position="25"/>
    </location>
</feature>
<organism evidence="2 3">
    <name type="scientific">Rugamonas rubra</name>
    <dbReference type="NCBI Taxonomy" id="758825"/>
    <lineage>
        <taxon>Bacteria</taxon>
        <taxon>Pseudomonadati</taxon>
        <taxon>Pseudomonadota</taxon>
        <taxon>Betaproteobacteria</taxon>
        <taxon>Burkholderiales</taxon>
        <taxon>Oxalobacteraceae</taxon>
        <taxon>Telluria group</taxon>
        <taxon>Rugamonas</taxon>
    </lineage>
</organism>